<evidence type="ECO:0000313" key="2">
    <source>
        <dbReference type="Proteomes" id="UP000182152"/>
    </source>
</evidence>
<evidence type="ECO:0000313" key="1">
    <source>
        <dbReference type="EMBL" id="OJG77682.1"/>
    </source>
</evidence>
<sequence>MGDNGAYFNDLKAQHLTQKDVDFARKVLETAKGNNQFKKDEDVEGTEATEKVAVPDEKPVKENTAVVDESAIPAEDLLGLDDLEI</sequence>
<protein>
    <submittedName>
        <fullName evidence="1">Uncharacterized protein</fullName>
    </submittedName>
</protein>
<dbReference type="STRING" id="150033.RV14_GL001518"/>
<accession>A0A1L8WAI8</accession>
<proteinExistence type="predicted"/>
<comment type="caution">
    <text evidence="1">The sequence shown here is derived from an EMBL/GenBank/DDBJ whole genome shotgun (WGS) entry which is preliminary data.</text>
</comment>
<keyword evidence="2" id="KW-1185">Reference proteome</keyword>
<dbReference type="Proteomes" id="UP000182152">
    <property type="component" value="Unassembled WGS sequence"/>
</dbReference>
<dbReference type="RefSeq" id="WP_245785506.1">
    <property type="nucleotide sequence ID" value="NZ_JXLB01000032.1"/>
</dbReference>
<name>A0A1L8WAI8_9ENTE</name>
<dbReference type="EMBL" id="JXLB01000032">
    <property type="protein sequence ID" value="OJG77682.1"/>
    <property type="molecule type" value="Genomic_DNA"/>
</dbReference>
<dbReference type="AlphaFoldDB" id="A0A1L8WAI8"/>
<organism evidence="1 2">
    <name type="scientific">Enterococcus ratti</name>
    <dbReference type="NCBI Taxonomy" id="150033"/>
    <lineage>
        <taxon>Bacteria</taxon>
        <taxon>Bacillati</taxon>
        <taxon>Bacillota</taxon>
        <taxon>Bacilli</taxon>
        <taxon>Lactobacillales</taxon>
        <taxon>Enterococcaceae</taxon>
        <taxon>Enterococcus</taxon>
    </lineage>
</organism>
<gene>
    <name evidence="1" type="ORF">RV14_GL001518</name>
</gene>
<reference evidence="1 2" key="1">
    <citation type="submission" date="2014-12" db="EMBL/GenBank/DDBJ databases">
        <title>Draft genome sequences of 29 type strains of Enterococci.</title>
        <authorList>
            <person name="Zhong Z."/>
            <person name="Sun Z."/>
            <person name="Liu W."/>
            <person name="Zhang W."/>
            <person name="Zhang H."/>
        </authorList>
    </citation>
    <scope>NUCLEOTIDE SEQUENCE [LARGE SCALE GENOMIC DNA]</scope>
    <source>
        <strain evidence="1 2">DSM 15687</strain>
    </source>
</reference>